<proteinExistence type="predicted"/>
<dbReference type="OrthoDB" id="3864951at2759"/>
<reference evidence="1" key="2">
    <citation type="submission" date="2021-08" db="EMBL/GenBank/DDBJ databases">
        <authorList>
            <person name="Gostincar C."/>
            <person name="Sun X."/>
            <person name="Song Z."/>
            <person name="Gunde-Cimerman N."/>
        </authorList>
    </citation>
    <scope>NUCLEOTIDE SEQUENCE</scope>
    <source>
        <strain evidence="1">EXF-9911</strain>
    </source>
</reference>
<evidence type="ECO:0000313" key="1">
    <source>
        <dbReference type="EMBL" id="KAG9687712.1"/>
    </source>
</evidence>
<comment type="caution">
    <text evidence="1">The sequence shown here is derived from an EMBL/GenBank/DDBJ whole genome shotgun (WGS) entry which is preliminary data.</text>
</comment>
<reference evidence="1" key="1">
    <citation type="journal article" date="2021" name="J Fungi (Basel)">
        <title>Virulence traits and population genomics of the black yeast Aureobasidium melanogenum.</title>
        <authorList>
            <person name="Cernosa A."/>
            <person name="Sun X."/>
            <person name="Gostincar C."/>
            <person name="Fang C."/>
            <person name="Gunde-Cimerman N."/>
            <person name="Song Z."/>
        </authorList>
    </citation>
    <scope>NUCLEOTIDE SEQUENCE</scope>
    <source>
        <strain evidence="1">EXF-9911</strain>
    </source>
</reference>
<dbReference type="AlphaFoldDB" id="A0A9P8EEE2"/>
<organism evidence="1 2">
    <name type="scientific">Aureobasidium melanogenum</name>
    <name type="common">Aureobasidium pullulans var. melanogenum</name>
    <dbReference type="NCBI Taxonomy" id="46634"/>
    <lineage>
        <taxon>Eukaryota</taxon>
        <taxon>Fungi</taxon>
        <taxon>Dikarya</taxon>
        <taxon>Ascomycota</taxon>
        <taxon>Pezizomycotina</taxon>
        <taxon>Dothideomycetes</taxon>
        <taxon>Dothideomycetidae</taxon>
        <taxon>Dothideales</taxon>
        <taxon>Saccotheciaceae</taxon>
        <taxon>Aureobasidium</taxon>
    </lineage>
</organism>
<evidence type="ECO:0000313" key="2">
    <source>
        <dbReference type="Proteomes" id="UP000779574"/>
    </source>
</evidence>
<sequence length="329" mass="37534">MANFLILPPELREQIYLELLVDPSSDANRIMLTLDKNGQSVWDRITEISPDEDELDTDIQPALTQSSIKHMDYSNLWSLARVNRLLYRETVPIIYANACLEYTFGDSCSVSQSPDLFRTFVNKLPAATCALYRQLTIVNGKDLSAKAMSSIVDIINTKLPNLVSLEIRAIDPRIEALINGEAPQFIRESIDMMAAARPLARLTSSPTITLKPRVSFYLECDYPADDQDIKVLMAIMQSLVEGEAVPTLLGIRSWRRQAQEVHAMNCEEGNYLQLTCVVRSQMIESMETKSAEQVEEMEAELVKHQEVLKRIARCRRWRATMDGWKRLRY</sequence>
<dbReference type="EMBL" id="JAHFXF010000440">
    <property type="protein sequence ID" value="KAG9687712.1"/>
    <property type="molecule type" value="Genomic_DNA"/>
</dbReference>
<dbReference type="PANTHER" id="PTHR38790:SF4">
    <property type="entry name" value="2EXR DOMAIN-CONTAINING PROTEIN"/>
    <property type="match status" value="1"/>
</dbReference>
<dbReference type="PANTHER" id="PTHR38790">
    <property type="entry name" value="2EXR DOMAIN-CONTAINING PROTEIN-RELATED"/>
    <property type="match status" value="1"/>
</dbReference>
<gene>
    <name evidence="1" type="ORF">KCU76_g10132</name>
</gene>
<evidence type="ECO:0008006" key="3">
    <source>
        <dbReference type="Google" id="ProtNLM"/>
    </source>
</evidence>
<feature type="non-terminal residue" evidence="1">
    <location>
        <position position="329"/>
    </location>
</feature>
<dbReference type="Proteomes" id="UP000779574">
    <property type="component" value="Unassembled WGS sequence"/>
</dbReference>
<accession>A0A9P8EEE2</accession>
<name>A0A9P8EEE2_AURME</name>
<protein>
    <recommendedName>
        <fullName evidence="3">F-box domain-containing protein</fullName>
    </recommendedName>
</protein>